<gene>
    <name evidence="10" type="primary">nad3</name>
</gene>
<evidence type="ECO:0000256" key="4">
    <source>
        <dbReference type="ARBA" id="ARBA00022448"/>
    </source>
</evidence>
<keyword evidence="5 9" id="KW-0812">Transmembrane</keyword>
<comment type="catalytic activity">
    <reaction evidence="8 9">
        <text>a ubiquinone + NADH + 5 H(+)(in) = a ubiquinol + NAD(+) + 4 H(+)(out)</text>
        <dbReference type="Rhea" id="RHEA:29091"/>
        <dbReference type="Rhea" id="RHEA-COMP:9565"/>
        <dbReference type="Rhea" id="RHEA-COMP:9566"/>
        <dbReference type="ChEBI" id="CHEBI:15378"/>
        <dbReference type="ChEBI" id="CHEBI:16389"/>
        <dbReference type="ChEBI" id="CHEBI:17976"/>
        <dbReference type="ChEBI" id="CHEBI:57540"/>
        <dbReference type="ChEBI" id="CHEBI:57945"/>
        <dbReference type="EC" id="7.1.1.2"/>
    </reaction>
</comment>
<comment type="subcellular location">
    <subcellularLocation>
        <location evidence="1">Membrane</location>
    </subcellularLocation>
    <subcellularLocation>
        <location evidence="9">Mitochondrion membrane</location>
        <topology evidence="9">Multi-pass membrane protein</topology>
    </subcellularLocation>
</comment>
<feature type="transmembrane region" description="Helical" evidence="9">
    <location>
        <begin position="51"/>
        <end position="72"/>
    </location>
</feature>
<dbReference type="Pfam" id="PF00507">
    <property type="entry name" value="Oxidored_q4"/>
    <property type="match status" value="1"/>
</dbReference>
<keyword evidence="6 9" id="KW-1133">Transmembrane helix</keyword>
<protein>
    <recommendedName>
        <fullName evidence="3 9">NADH-ubiquinone oxidoreductase chain 3</fullName>
        <ecNumber evidence="9">7.1.1.2</ecNumber>
    </recommendedName>
</protein>
<evidence type="ECO:0000256" key="1">
    <source>
        <dbReference type="ARBA" id="ARBA00004370"/>
    </source>
</evidence>
<evidence type="ECO:0000256" key="5">
    <source>
        <dbReference type="ARBA" id="ARBA00022692"/>
    </source>
</evidence>
<comment type="similarity">
    <text evidence="2 9">Belongs to the complex I subunit 3 family.</text>
</comment>
<comment type="function">
    <text evidence="9">Core subunit of the mitochondrial membrane respiratory chain NADH dehydrogenase (Complex I) which catalyzes electron transfer from NADH through the respiratory chain, using ubiquinone as an electron acceptor. Essential for the catalytic activity of complex I.</text>
</comment>
<keyword evidence="9" id="KW-0520">NAD</keyword>
<dbReference type="GO" id="GO:0030964">
    <property type="term" value="C:NADH dehydrogenase complex"/>
    <property type="evidence" value="ECO:0007669"/>
    <property type="project" value="TreeGrafter"/>
</dbReference>
<organism evidence="10">
    <name type="scientific">Agenioideus sp. SJW-2017</name>
    <dbReference type="NCBI Taxonomy" id="1940100"/>
    <lineage>
        <taxon>Eukaryota</taxon>
        <taxon>Metazoa</taxon>
        <taxon>Ecdysozoa</taxon>
        <taxon>Arthropoda</taxon>
        <taxon>Hexapoda</taxon>
        <taxon>Insecta</taxon>
        <taxon>Pterygota</taxon>
        <taxon>Neoptera</taxon>
        <taxon>Endopterygota</taxon>
        <taxon>Hymenoptera</taxon>
        <taxon>Apocrita</taxon>
        <taxon>Aculeata</taxon>
        <taxon>Pompiloidea</taxon>
        <taxon>Pompilidae</taxon>
        <taxon>Pompilinae</taxon>
        <taxon>Agenioideus</taxon>
    </lineage>
</organism>
<dbReference type="Gene3D" id="1.20.58.1610">
    <property type="entry name" value="NADH:ubiquinone/plastoquinone oxidoreductase, chain 3"/>
    <property type="match status" value="1"/>
</dbReference>
<keyword evidence="4 9" id="KW-0813">Transport</keyword>
<evidence type="ECO:0000256" key="8">
    <source>
        <dbReference type="ARBA" id="ARBA00049551"/>
    </source>
</evidence>
<dbReference type="InterPro" id="IPR038430">
    <property type="entry name" value="NDAH_ubi_oxred_su3_sf"/>
</dbReference>
<dbReference type="EC" id="7.1.1.2" evidence="9"/>
<dbReference type="InterPro" id="IPR000440">
    <property type="entry name" value="NADH_UbQ/plastoQ_OxRdtase_su3"/>
</dbReference>
<keyword evidence="9" id="KW-1278">Translocase</keyword>
<evidence type="ECO:0000256" key="6">
    <source>
        <dbReference type="ARBA" id="ARBA00022989"/>
    </source>
</evidence>
<dbReference type="AlphaFoldDB" id="A0A1P8VH78"/>
<dbReference type="GO" id="GO:0031966">
    <property type="term" value="C:mitochondrial membrane"/>
    <property type="evidence" value="ECO:0007669"/>
    <property type="project" value="UniProtKB-SubCell"/>
</dbReference>
<keyword evidence="9 10" id="KW-0496">Mitochondrion</keyword>
<feature type="transmembrane region" description="Helical" evidence="9">
    <location>
        <begin position="84"/>
        <end position="104"/>
    </location>
</feature>
<sequence>MIMFMTSFILILIVLLSLFSWVISFKSMFNREKVIPFECGFDPLVSNKVSFYISFYLFSLVFLVFDVEIILLFPMIMIIKNSNLMFFSMFLFMYFMCLLIWGLMMEYIDCSLEWSI</sequence>
<dbReference type="EMBL" id="KX584356">
    <property type="protein sequence ID" value="APZ75592.1"/>
    <property type="molecule type" value="Genomic_DNA"/>
</dbReference>
<dbReference type="PANTHER" id="PTHR11058:SF9">
    <property type="entry name" value="NADH-UBIQUINONE OXIDOREDUCTASE CHAIN 3"/>
    <property type="match status" value="1"/>
</dbReference>
<keyword evidence="9" id="KW-0679">Respiratory chain</keyword>
<geneLocation type="mitochondrion" evidence="10"/>
<dbReference type="PANTHER" id="PTHR11058">
    <property type="entry name" value="NADH-UBIQUINONE OXIDOREDUCTASE CHAIN 3"/>
    <property type="match status" value="1"/>
</dbReference>
<evidence type="ECO:0000256" key="3">
    <source>
        <dbReference type="ARBA" id="ARBA00021007"/>
    </source>
</evidence>
<name>A0A1P8VH78_9HYME</name>
<proteinExistence type="inferred from homology"/>
<dbReference type="GO" id="GO:0008137">
    <property type="term" value="F:NADH dehydrogenase (ubiquinone) activity"/>
    <property type="evidence" value="ECO:0007669"/>
    <property type="project" value="UniProtKB-UniRule"/>
</dbReference>
<evidence type="ECO:0000256" key="2">
    <source>
        <dbReference type="ARBA" id="ARBA00008472"/>
    </source>
</evidence>
<evidence type="ECO:0000256" key="9">
    <source>
        <dbReference type="RuleBase" id="RU003640"/>
    </source>
</evidence>
<evidence type="ECO:0000313" key="10">
    <source>
        <dbReference type="EMBL" id="APZ75592.1"/>
    </source>
</evidence>
<keyword evidence="9" id="KW-0249">Electron transport</keyword>
<keyword evidence="9" id="KW-0830">Ubiquinone</keyword>
<reference evidence="10" key="1">
    <citation type="journal article" date="2016" name="Int. J. Mol. Sci.">
        <title>Next-Generation Sequencing of Two Mitochondrial Genomes from Family Pompilidae (Hymenoptera: Vespoidea) Reveal Novel Patterns of Gene Arrangement.</title>
        <authorList>
            <person name="Chen P.Y."/>
            <person name="Zheng B.Y."/>
            <person name="Liu J.X."/>
            <person name="Wei S.J."/>
        </authorList>
    </citation>
    <scope>NUCLEOTIDE SEQUENCE</scope>
</reference>
<evidence type="ECO:0000256" key="7">
    <source>
        <dbReference type="ARBA" id="ARBA00023136"/>
    </source>
</evidence>
<accession>A0A1P8VH78</accession>
<keyword evidence="7 9" id="KW-0472">Membrane</keyword>